<dbReference type="InterPro" id="IPR003851">
    <property type="entry name" value="Znf_Dof"/>
</dbReference>
<keyword evidence="6 9" id="KW-0804">Transcription</keyword>
<feature type="compositionally biased region" description="Polar residues" evidence="10">
    <location>
        <begin position="318"/>
        <end position="327"/>
    </location>
</feature>
<evidence type="ECO:0000256" key="1">
    <source>
        <dbReference type="ARBA" id="ARBA00022723"/>
    </source>
</evidence>
<accession>A0A8J5FKN5</accession>
<protein>
    <recommendedName>
        <fullName evidence="9">Dof zinc finger protein</fullName>
    </recommendedName>
</protein>
<sequence length="327" mass="34476">MVFSSLPLYLDPPNSNQQQQTQRQQIHLLGGSGSGGGESISRLPLPEGLVLAAGSIRPPGSMPDQARLAKIPQPEPGLKCPRCDSSHTKFCYFNNYSLSQPRHFCKTCRRYWTRGGALRNIPVGGGCRRNKRTKPSSTATNSTKSSTTAAAIHFVASSSTATPSEHQLPFMSSLHPLPDFGGFGASAEPPANTLDYQFATAAENLRLKQLPQLPLLGGGQLDHALQPPPDPVPAVYSLEGGGGSTFLAGLFAGPSAAKMDYKNNNQQIFTNLATMQYLGVSRNDQLFWSGSGSRAGGRGSTSSGSAGGGGWPLDLSGFNDSSPGNII</sequence>
<name>A0A8J5FKN5_ZINOF</name>
<evidence type="ECO:0000256" key="5">
    <source>
        <dbReference type="ARBA" id="ARBA00023125"/>
    </source>
</evidence>
<evidence type="ECO:0000313" key="12">
    <source>
        <dbReference type="EMBL" id="KAG6488843.1"/>
    </source>
</evidence>
<comment type="caution">
    <text evidence="12">The sequence shown here is derived from an EMBL/GenBank/DDBJ whole genome shotgun (WGS) entry which is preliminary data.</text>
</comment>
<dbReference type="PANTHER" id="PTHR31992">
    <property type="entry name" value="DOF ZINC FINGER PROTEIN DOF1.4-RELATED"/>
    <property type="match status" value="1"/>
</dbReference>
<evidence type="ECO:0000256" key="6">
    <source>
        <dbReference type="ARBA" id="ARBA00023163"/>
    </source>
</evidence>
<dbReference type="GO" id="GO:0003677">
    <property type="term" value="F:DNA binding"/>
    <property type="evidence" value="ECO:0007669"/>
    <property type="project" value="UniProtKB-UniRule"/>
</dbReference>
<feature type="compositionally biased region" description="Low complexity" evidence="10">
    <location>
        <begin position="136"/>
        <end position="145"/>
    </location>
</feature>
<keyword evidence="2 8" id="KW-0863">Zinc-finger</keyword>
<feature type="region of interest" description="Disordered" evidence="10">
    <location>
        <begin position="124"/>
        <end position="145"/>
    </location>
</feature>
<reference evidence="12 13" key="1">
    <citation type="submission" date="2020-08" db="EMBL/GenBank/DDBJ databases">
        <title>Plant Genome Project.</title>
        <authorList>
            <person name="Zhang R.-G."/>
        </authorList>
    </citation>
    <scope>NUCLEOTIDE SEQUENCE [LARGE SCALE GENOMIC DNA]</scope>
    <source>
        <tissue evidence="12">Rhizome</tissue>
    </source>
</reference>
<dbReference type="AlphaFoldDB" id="A0A8J5FKN5"/>
<feature type="region of interest" description="Disordered" evidence="10">
    <location>
        <begin position="1"/>
        <end position="23"/>
    </location>
</feature>
<keyword evidence="1 9" id="KW-0479">Metal-binding</keyword>
<dbReference type="InterPro" id="IPR045174">
    <property type="entry name" value="Dof"/>
</dbReference>
<keyword evidence="5 8" id="KW-0238">DNA-binding</keyword>
<evidence type="ECO:0000256" key="8">
    <source>
        <dbReference type="PROSITE-ProRule" id="PRU00071"/>
    </source>
</evidence>
<comment type="function">
    <text evidence="9">Transcription factor that binds specifically to a 5'-AA[AG]G-3' consensus core sequence.</text>
</comment>
<evidence type="ECO:0000256" key="10">
    <source>
        <dbReference type="SAM" id="MobiDB-lite"/>
    </source>
</evidence>
<gene>
    <name evidence="12" type="ORF">ZIOFF_050094</name>
</gene>
<keyword evidence="7 8" id="KW-0539">Nucleus</keyword>
<dbReference type="Pfam" id="PF02701">
    <property type="entry name" value="Zn_ribbon_Dof"/>
    <property type="match status" value="1"/>
</dbReference>
<evidence type="ECO:0000259" key="11">
    <source>
        <dbReference type="PROSITE" id="PS50884"/>
    </source>
</evidence>
<evidence type="ECO:0000256" key="9">
    <source>
        <dbReference type="RuleBase" id="RU369094"/>
    </source>
</evidence>
<keyword evidence="13" id="KW-1185">Reference proteome</keyword>
<dbReference type="PANTHER" id="PTHR31992:SF361">
    <property type="entry name" value="DOF ZINC FINGER PROTEIN"/>
    <property type="match status" value="1"/>
</dbReference>
<dbReference type="Proteomes" id="UP000734854">
    <property type="component" value="Unassembled WGS sequence"/>
</dbReference>
<keyword evidence="3 9" id="KW-0862">Zinc</keyword>
<dbReference type="GO" id="GO:0005634">
    <property type="term" value="C:nucleus"/>
    <property type="evidence" value="ECO:0007669"/>
    <property type="project" value="UniProtKB-SubCell"/>
</dbReference>
<comment type="subcellular location">
    <subcellularLocation>
        <location evidence="8 9">Nucleus</location>
    </subcellularLocation>
</comment>
<organism evidence="12 13">
    <name type="scientific">Zingiber officinale</name>
    <name type="common">Ginger</name>
    <name type="synonym">Amomum zingiber</name>
    <dbReference type="NCBI Taxonomy" id="94328"/>
    <lineage>
        <taxon>Eukaryota</taxon>
        <taxon>Viridiplantae</taxon>
        <taxon>Streptophyta</taxon>
        <taxon>Embryophyta</taxon>
        <taxon>Tracheophyta</taxon>
        <taxon>Spermatophyta</taxon>
        <taxon>Magnoliopsida</taxon>
        <taxon>Liliopsida</taxon>
        <taxon>Zingiberales</taxon>
        <taxon>Zingiberaceae</taxon>
        <taxon>Zingiber</taxon>
    </lineage>
</organism>
<dbReference type="PROSITE" id="PS50884">
    <property type="entry name" value="ZF_DOF_2"/>
    <property type="match status" value="1"/>
</dbReference>
<dbReference type="EMBL" id="JACMSC010000014">
    <property type="protein sequence ID" value="KAG6488843.1"/>
    <property type="molecule type" value="Genomic_DNA"/>
</dbReference>
<dbReference type="GO" id="GO:0008270">
    <property type="term" value="F:zinc ion binding"/>
    <property type="evidence" value="ECO:0007669"/>
    <property type="project" value="UniProtKB-KW"/>
</dbReference>
<feature type="domain" description="Dof-type" evidence="11">
    <location>
        <begin position="78"/>
        <end position="132"/>
    </location>
</feature>
<dbReference type="GO" id="GO:0003700">
    <property type="term" value="F:DNA-binding transcription factor activity"/>
    <property type="evidence" value="ECO:0007669"/>
    <property type="project" value="UniProtKB-UniRule"/>
</dbReference>
<keyword evidence="4 9" id="KW-0805">Transcription regulation</keyword>
<evidence type="ECO:0000256" key="3">
    <source>
        <dbReference type="ARBA" id="ARBA00022833"/>
    </source>
</evidence>
<dbReference type="OrthoDB" id="1927254at2759"/>
<evidence type="ECO:0000256" key="2">
    <source>
        <dbReference type="ARBA" id="ARBA00022771"/>
    </source>
</evidence>
<dbReference type="PROSITE" id="PS01361">
    <property type="entry name" value="ZF_DOF_1"/>
    <property type="match status" value="1"/>
</dbReference>
<proteinExistence type="predicted"/>
<evidence type="ECO:0000256" key="4">
    <source>
        <dbReference type="ARBA" id="ARBA00023015"/>
    </source>
</evidence>
<evidence type="ECO:0000313" key="13">
    <source>
        <dbReference type="Proteomes" id="UP000734854"/>
    </source>
</evidence>
<feature type="region of interest" description="Disordered" evidence="10">
    <location>
        <begin position="291"/>
        <end position="327"/>
    </location>
</feature>
<feature type="compositionally biased region" description="Gly residues" evidence="10">
    <location>
        <begin position="293"/>
        <end position="311"/>
    </location>
</feature>
<evidence type="ECO:0000256" key="7">
    <source>
        <dbReference type="ARBA" id="ARBA00023242"/>
    </source>
</evidence>